<dbReference type="KEGG" id="trb:HB776_12605"/>
<evidence type="ECO:0000313" key="1">
    <source>
        <dbReference type="EMBL" id="QND71974.1"/>
    </source>
</evidence>
<dbReference type="Proteomes" id="UP000515291">
    <property type="component" value="Chromosome"/>
</dbReference>
<accession>A0A7G6TYZ2</accession>
<reference evidence="2" key="1">
    <citation type="journal article" date="2020" name="Mol. Plant Microbe">
        <title>Rhizobial microsymbionts of the narrowly endemic Oxytropis species growing in Kamchatka are characterized by significant genetic diversity and possess a set of genes that are associated with T3SS and T6SS secretion systems and can affect the development of symbiosis.</title>
        <authorList>
            <person name="Safronova V."/>
            <person name="Guro P."/>
            <person name="Sazanova A."/>
            <person name="Kuznetsova I."/>
            <person name="Belimov A."/>
            <person name="Yakubov V."/>
            <person name="Chirak E."/>
            <person name="Afonin A."/>
            <person name="Gogolev Y."/>
            <person name="Andronov E."/>
            <person name="Tikhonovich I."/>
        </authorList>
    </citation>
    <scope>NUCLEOTIDE SEQUENCE [LARGE SCALE GENOMIC DNA]</scope>
    <source>
        <strain evidence="2">581</strain>
    </source>
</reference>
<name>A0A7G6TYZ2_9BRAD</name>
<evidence type="ECO:0000313" key="2">
    <source>
        <dbReference type="Proteomes" id="UP000515291"/>
    </source>
</evidence>
<dbReference type="Pfam" id="PF21983">
    <property type="entry name" value="NikA-like"/>
    <property type="match status" value="1"/>
</dbReference>
<proteinExistence type="predicted"/>
<protein>
    <submittedName>
        <fullName evidence="1">MobC family plasmid mobilization relaxosome protein</fullName>
    </submittedName>
</protein>
<gene>
    <name evidence="1" type="ORF">HB776_12605</name>
</gene>
<dbReference type="RefSeq" id="WP_184518123.1">
    <property type="nucleotide sequence ID" value="NZ_CP050292.1"/>
</dbReference>
<dbReference type="EMBL" id="CP050292">
    <property type="protein sequence ID" value="QND71974.1"/>
    <property type="molecule type" value="Genomic_DNA"/>
</dbReference>
<organism evidence="1 2">
    <name type="scientific">Tardiphaga robiniae</name>
    <dbReference type="NCBI Taxonomy" id="943830"/>
    <lineage>
        <taxon>Bacteria</taxon>
        <taxon>Pseudomonadati</taxon>
        <taxon>Pseudomonadota</taxon>
        <taxon>Alphaproteobacteria</taxon>
        <taxon>Hyphomicrobiales</taxon>
        <taxon>Nitrobacteraceae</taxon>
        <taxon>Tardiphaga</taxon>
    </lineage>
</organism>
<sequence length="127" mass="13833">MEPAKANPENRTSALRIRLKPREREVIVAAATQLGVGVCTYARMATLRAAGLADTLQKRRKPSEAQRLVAESLGQLARIGVNINQAVHALNAGWDCDPEILRIAMLELRALREAILAATADDRPSPE</sequence>
<dbReference type="InterPro" id="IPR053842">
    <property type="entry name" value="NikA-like"/>
</dbReference>
<dbReference type="AlphaFoldDB" id="A0A7G6TYZ2"/>